<proteinExistence type="inferred from homology"/>
<evidence type="ECO:0000313" key="10">
    <source>
        <dbReference type="Proteomes" id="UP001162480"/>
    </source>
</evidence>
<dbReference type="PANTHER" id="PTHR42909:SF1">
    <property type="entry name" value="CARBOHYDRATE KINASE PFKB DOMAIN-CONTAINING PROTEIN"/>
    <property type="match status" value="1"/>
</dbReference>
<dbReference type="InterPro" id="IPR022830">
    <property type="entry name" value="Indigdn_synthA-like"/>
</dbReference>
<dbReference type="GO" id="GO:0016301">
    <property type="term" value="F:kinase activity"/>
    <property type="evidence" value="ECO:0007669"/>
    <property type="project" value="UniProtKB-KW"/>
</dbReference>
<sequence length="704" mass="76430">MRTLTLSTEKTTSFTDTKEITRILLKYDSFPVWVTMWQALGRFLRRIDLCELPKRKLHQGLLEVNPEVSEALHLGQPVVALESTIISHGMPYPHNLRTAKKVEEIVRNNQCIPATVAILNGKICVGLTGQQLEQVADPAFVSQKVSRRDLPYIVAQKLNGSTTVSATMLIAHKVGIPLFVTGGVGGVHRGAESTLDISADLVDMGRTPVTVVSAGVKSILDIGKTLEYLETQGVCVASFGPSKDFPAFFTPKSGFQAPMNVNNPLEAAQLIVTHRELSLENGILIAVPIPEHSASSGHQIEMAIQEAISEASAQNIHGRDLTPFILRHVHKATQGASLDAKLWRSKGKLKHNVKKSTKDEKVVVVGGLIVDIYSKLKNNSEITSGLINPVSSTQCFAGVGYNIANCLGKIGKQPAFVSAVGHDIFGRYFKESCEDIDISGVLQIQDQSTAMYQGFLKADGDLTTSFMDPGCLSYVTPQQVYSLEEKLQNAPLVCIDGNLSKEIILIVATLCRKHNVPVWFEPTDIDKAALPFLTAAQNMFTYISPNIAELCVIYHTVTKKEADSFLKNKSSLNQSNIEVVIEKCTELCKALISLVPIIIVTMGELGVLVCRSGDITSRLPIKGMSVQQANNMEVKYFPAKKCVDVCSVSGAGDCFAASMIAGIVEGYDLDTCVQSGLELATLSLQSMQPVPMTINSRKTTGIKL</sequence>
<dbReference type="InterPro" id="IPR029056">
    <property type="entry name" value="Ribokinase-like"/>
</dbReference>
<evidence type="ECO:0000256" key="3">
    <source>
        <dbReference type="ARBA" id="ARBA00022777"/>
    </source>
</evidence>
<dbReference type="HAMAP" id="MF_01876">
    <property type="entry name" value="PsiMP_glycosidase"/>
    <property type="match status" value="1"/>
</dbReference>
<dbReference type="Gene3D" id="3.40.1790.10">
    <property type="entry name" value="Indigoidine synthase domain"/>
    <property type="match status" value="1"/>
</dbReference>
<dbReference type="SUPFAM" id="SSF110581">
    <property type="entry name" value="Indigoidine synthase A-like"/>
    <property type="match status" value="1"/>
</dbReference>
<dbReference type="SUPFAM" id="SSF53613">
    <property type="entry name" value="Ribokinase-like"/>
    <property type="match status" value="1"/>
</dbReference>
<dbReference type="EMBL" id="OX597817">
    <property type="protein sequence ID" value="CAI9722067.1"/>
    <property type="molecule type" value="Genomic_DNA"/>
</dbReference>
<dbReference type="PROSITE" id="PS00583">
    <property type="entry name" value="PFKB_KINASES_1"/>
    <property type="match status" value="1"/>
</dbReference>
<feature type="domain" description="Carbohydrate kinase PfkB" evidence="8">
    <location>
        <begin position="360"/>
        <end position="688"/>
    </location>
</feature>
<keyword evidence="10" id="KW-1185">Reference proteome</keyword>
<dbReference type="InterPro" id="IPR011611">
    <property type="entry name" value="PfkB_dom"/>
</dbReference>
<dbReference type="GO" id="GO:0046872">
    <property type="term" value="F:metal ion binding"/>
    <property type="evidence" value="ECO:0007669"/>
    <property type="project" value="UniProtKB-KW"/>
</dbReference>
<evidence type="ECO:0000256" key="4">
    <source>
        <dbReference type="ARBA" id="ARBA00022801"/>
    </source>
</evidence>
<keyword evidence="3" id="KW-0418">Kinase</keyword>
<keyword evidence="6" id="KW-0456">Lyase</keyword>
<dbReference type="GO" id="GO:0006796">
    <property type="term" value="P:phosphate-containing compound metabolic process"/>
    <property type="evidence" value="ECO:0007669"/>
    <property type="project" value="UniProtKB-ARBA"/>
</dbReference>
<evidence type="ECO:0000256" key="1">
    <source>
        <dbReference type="ARBA" id="ARBA00022679"/>
    </source>
</evidence>
<dbReference type="Pfam" id="PF00294">
    <property type="entry name" value="PfkB"/>
    <property type="match status" value="1"/>
</dbReference>
<dbReference type="CDD" id="cd01941">
    <property type="entry name" value="YeiC_kinase_like"/>
    <property type="match status" value="1"/>
</dbReference>
<dbReference type="Gene3D" id="3.40.1190.20">
    <property type="match status" value="1"/>
</dbReference>
<accession>A0AA36AVK3</accession>
<evidence type="ECO:0000313" key="9">
    <source>
        <dbReference type="EMBL" id="CAI9722067.1"/>
    </source>
</evidence>
<evidence type="ECO:0000256" key="7">
    <source>
        <dbReference type="ARBA" id="ARBA00023295"/>
    </source>
</evidence>
<name>A0AA36AVK3_OCTVU</name>
<dbReference type="AlphaFoldDB" id="A0AA36AVK3"/>
<dbReference type="InterPro" id="IPR002173">
    <property type="entry name" value="Carboh/pur_kinase_PfkB_CS"/>
</dbReference>
<evidence type="ECO:0000256" key="2">
    <source>
        <dbReference type="ARBA" id="ARBA00022723"/>
    </source>
</evidence>
<dbReference type="GO" id="GO:0016798">
    <property type="term" value="F:hydrolase activity, acting on glycosyl bonds"/>
    <property type="evidence" value="ECO:0007669"/>
    <property type="project" value="UniProtKB-KW"/>
</dbReference>
<evidence type="ECO:0000259" key="8">
    <source>
        <dbReference type="Pfam" id="PF00294"/>
    </source>
</evidence>
<organism evidence="9 10">
    <name type="scientific">Octopus vulgaris</name>
    <name type="common">Common octopus</name>
    <dbReference type="NCBI Taxonomy" id="6645"/>
    <lineage>
        <taxon>Eukaryota</taxon>
        <taxon>Metazoa</taxon>
        <taxon>Spiralia</taxon>
        <taxon>Lophotrochozoa</taxon>
        <taxon>Mollusca</taxon>
        <taxon>Cephalopoda</taxon>
        <taxon>Coleoidea</taxon>
        <taxon>Octopodiformes</taxon>
        <taxon>Octopoda</taxon>
        <taxon>Incirrata</taxon>
        <taxon>Octopodidae</taxon>
        <taxon>Octopus</taxon>
    </lineage>
</organism>
<evidence type="ECO:0000256" key="5">
    <source>
        <dbReference type="ARBA" id="ARBA00023211"/>
    </source>
</evidence>
<evidence type="ECO:0000256" key="6">
    <source>
        <dbReference type="ARBA" id="ARBA00023239"/>
    </source>
</evidence>
<dbReference type="GO" id="GO:0005737">
    <property type="term" value="C:cytoplasm"/>
    <property type="evidence" value="ECO:0007669"/>
    <property type="project" value="TreeGrafter"/>
</dbReference>
<dbReference type="PANTHER" id="PTHR42909">
    <property type="entry name" value="ZGC:136858"/>
    <property type="match status" value="1"/>
</dbReference>
<dbReference type="InterPro" id="IPR007342">
    <property type="entry name" value="PsuG"/>
</dbReference>
<keyword evidence="2" id="KW-0479">Metal-binding</keyword>
<keyword evidence="1" id="KW-0808">Transferase</keyword>
<keyword evidence="5" id="KW-0464">Manganese</keyword>
<protein>
    <submittedName>
        <fullName evidence="9">Pseudouridine-metabolizing bifunctional</fullName>
    </submittedName>
</protein>
<reference evidence="9" key="1">
    <citation type="submission" date="2023-08" db="EMBL/GenBank/DDBJ databases">
        <authorList>
            <person name="Alioto T."/>
            <person name="Alioto T."/>
            <person name="Gomez Garrido J."/>
        </authorList>
    </citation>
    <scope>NUCLEOTIDE SEQUENCE</scope>
</reference>
<keyword evidence="7" id="KW-0326">Glycosidase</keyword>
<dbReference type="Proteomes" id="UP001162480">
    <property type="component" value="Chromosome 4"/>
</dbReference>
<keyword evidence="4" id="KW-0378">Hydrolase</keyword>
<gene>
    <name evidence="9" type="ORF">OCTVUL_1B004233</name>
</gene>
<dbReference type="GO" id="GO:0004730">
    <property type="term" value="F:pseudouridylate synthase activity"/>
    <property type="evidence" value="ECO:0007669"/>
    <property type="project" value="InterPro"/>
</dbReference>
<dbReference type="Pfam" id="PF04227">
    <property type="entry name" value="Indigoidine_A"/>
    <property type="match status" value="1"/>
</dbReference>